<evidence type="ECO:0000313" key="4">
    <source>
        <dbReference type="EMBL" id="MCW5323280.1"/>
    </source>
</evidence>
<dbReference type="SUPFAM" id="SSF47598">
    <property type="entry name" value="Ribbon-helix-helix"/>
    <property type="match status" value="1"/>
</dbReference>
<dbReference type="InterPro" id="IPR038296">
    <property type="entry name" value="ParD_sf"/>
</dbReference>
<dbReference type="EMBL" id="QZCW01000004">
    <property type="protein sequence ID" value="MCW5323280.1"/>
    <property type="molecule type" value="Genomic_DNA"/>
</dbReference>
<dbReference type="InterPro" id="IPR002145">
    <property type="entry name" value="CopG"/>
</dbReference>
<dbReference type="InterPro" id="IPR010985">
    <property type="entry name" value="Ribbon_hlx_hlx"/>
</dbReference>
<dbReference type="InterPro" id="IPR022789">
    <property type="entry name" value="ParD"/>
</dbReference>
<comment type="similarity">
    <text evidence="1">Belongs to the ParD antitoxin family.</text>
</comment>
<evidence type="ECO:0000313" key="5">
    <source>
        <dbReference type="Proteomes" id="UP001208935"/>
    </source>
</evidence>
<feature type="domain" description="Ribbon-helix-helix protein CopG" evidence="3">
    <location>
        <begin position="6"/>
        <end position="42"/>
    </location>
</feature>
<proteinExistence type="inferred from homology"/>
<keyword evidence="5" id="KW-1185">Reference proteome</keyword>
<dbReference type="Pfam" id="PF01402">
    <property type="entry name" value="RHH_1"/>
    <property type="match status" value="1"/>
</dbReference>
<evidence type="ECO:0000256" key="1">
    <source>
        <dbReference type="ARBA" id="ARBA00008580"/>
    </source>
</evidence>
<evidence type="ECO:0000256" key="2">
    <source>
        <dbReference type="ARBA" id="ARBA00022649"/>
    </source>
</evidence>
<keyword evidence="2" id="KW-1277">Toxin-antitoxin system</keyword>
<dbReference type="Gene3D" id="6.10.10.120">
    <property type="entry name" value="Antitoxin ParD1-like"/>
    <property type="match status" value="1"/>
</dbReference>
<comment type="caution">
    <text evidence="4">The sequence shown here is derived from an EMBL/GenBank/DDBJ whole genome shotgun (WGS) entry which is preliminary data.</text>
</comment>
<dbReference type="Proteomes" id="UP001208935">
    <property type="component" value="Unassembled WGS sequence"/>
</dbReference>
<gene>
    <name evidence="4" type="ORF">D5039_19690</name>
</gene>
<dbReference type="PANTHER" id="PTHR36582">
    <property type="entry name" value="ANTITOXIN PARD"/>
    <property type="match status" value="1"/>
</dbReference>
<dbReference type="CDD" id="cd22231">
    <property type="entry name" value="RHH_NikR_HicB-like"/>
    <property type="match status" value="1"/>
</dbReference>
<evidence type="ECO:0000259" key="3">
    <source>
        <dbReference type="Pfam" id="PF01402"/>
    </source>
</evidence>
<accession>A0ABT3KY63</accession>
<dbReference type="PANTHER" id="PTHR36582:SF2">
    <property type="entry name" value="ANTITOXIN PARD"/>
    <property type="match status" value="1"/>
</dbReference>
<organism evidence="4 5">
    <name type="scientific">Verminephrobacter aporrectodeae subsp. tuberculatae</name>
    <dbReference type="NCBI Taxonomy" id="1110392"/>
    <lineage>
        <taxon>Bacteria</taxon>
        <taxon>Pseudomonadati</taxon>
        <taxon>Pseudomonadota</taxon>
        <taxon>Betaproteobacteria</taxon>
        <taxon>Burkholderiales</taxon>
        <taxon>Comamonadaceae</taxon>
        <taxon>Verminephrobacter</taxon>
    </lineage>
</organism>
<reference evidence="5" key="1">
    <citation type="submission" date="2023-07" db="EMBL/GenBank/DDBJ databases">
        <title>Verminephrobacter genomes.</title>
        <authorList>
            <person name="Lund M.B."/>
        </authorList>
    </citation>
    <scope>NUCLEOTIDE SEQUENCE [LARGE SCALE GENOMIC DNA]</scope>
    <source>
        <strain evidence="5">AtM5-05</strain>
    </source>
</reference>
<sequence>MPPAEKLSIALPPEIATLVRHAVEAGEYPSSSELIRDALRDWNDKRQRQQGPDELRQLWQQALNDPRPPVAADAVLDRLEHRYQAMIDGGAALRS</sequence>
<name>A0ABT3KY63_9BURK</name>
<protein>
    <submittedName>
        <fullName evidence="4">Ribbon-helix-helix protein, CopG family</fullName>
    </submittedName>
</protein>